<dbReference type="VEuPathDB" id="MicrosporidiaDB:CWI36_0692p0010"/>
<proteinExistence type="predicted"/>
<keyword evidence="3" id="KW-1185">Reference proteome</keyword>
<dbReference type="Proteomes" id="UP000291404">
    <property type="component" value="Unassembled WGS sequence"/>
</dbReference>
<feature type="region of interest" description="Disordered" evidence="1">
    <location>
        <begin position="88"/>
        <end position="112"/>
    </location>
</feature>
<comment type="caution">
    <text evidence="2">The sequence shown here is derived from an EMBL/GenBank/DDBJ whole genome shotgun (WGS) entry which is preliminary data.</text>
</comment>
<protein>
    <submittedName>
        <fullName evidence="2">Uncharacterized protein</fullName>
    </submittedName>
</protein>
<evidence type="ECO:0000256" key="1">
    <source>
        <dbReference type="SAM" id="MobiDB-lite"/>
    </source>
</evidence>
<sequence>MYRILNKSSSFDSVFKFYEETFFNTTADVSKKFPKYLLEFFIAESYVDQINLIYSFLNDISKPEFYEEILIVLDLKYSAVSETKTTHEPISKSIPESSTLHKPIPKSIPESSTVHKPIPKYIPEFNTVHEHIPQTIPETTPATVPLPVFDKKNLRKSPKNQNQKLPLSSLHIKPENSLQRPSNLKPKKENNVNKRENITRKDEDKNQETQKLNPPKKRHNLSNSRKEQE</sequence>
<feature type="region of interest" description="Disordered" evidence="1">
    <location>
        <begin position="152"/>
        <end position="229"/>
    </location>
</feature>
<name>A0A4Q9LAZ6_9MICR</name>
<organism evidence="2 3">
    <name type="scientific">Hamiltosporidium magnivora</name>
    <dbReference type="NCBI Taxonomy" id="148818"/>
    <lineage>
        <taxon>Eukaryota</taxon>
        <taxon>Fungi</taxon>
        <taxon>Fungi incertae sedis</taxon>
        <taxon>Microsporidia</taxon>
        <taxon>Dubosqiidae</taxon>
        <taxon>Hamiltosporidium</taxon>
    </lineage>
</organism>
<gene>
    <name evidence="2" type="ORF">CWI36_0692p0010</name>
</gene>
<dbReference type="AlphaFoldDB" id="A0A4Q9LAZ6"/>
<feature type="compositionally biased region" description="Basic and acidic residues" evidence="1">
    <location>
        <begin position="186"/>
        <end position="208"/>
    </location>
</feature>
<dbReference type="VEuPathDB" id="MicrosporidiaDB:CWI39_0570p0010"/>
<evidence type="ECO:0000313" key="3">
    <source>
        <dbReference type="Proteomes" id="UP000291404"/>
    </source>
</evidence>
<evidence type="ECO:0000313" key="2">
    <source>
        <dbReference type="EMBL" id="TBU04963.1"/>
    </source>
</evidence>
<reference evidence="2 3" key="1">
    <citation type="submission" date="2017-12" db="EMBL/GenBank/DDBJ databases">
        <authorList>
            <person name="Pombert J.-F."/>
            <person name="Haag K.L."/>
            <person name="Ebert D."/>
        </authorList>
    </citation>
    <scope>NUCLEOTIDE SEQUENCE [LARGE SCALE GENOMIC DNA]</scope>
    <source>
        <strain evidence="2">BE-OM-2</strain>
    </source>
</reference>
<accession>A0A4Q9LAZ6</accession>
<dbReference type="EMBL" id="PITI01000692">
    <property type="protein sequence ID" value="TBU04963.1"/>
    <property type="molecule type" value="Genomic_DNA"/>
</dbReference>